<proteinExistence type="predicted"/>
<dbReference type="EMBL" id="JACLQZ010000001">
    <property type="protein sequence ID" value="MBC2872736.1"/>
    <property type="molecule type" value="Genomic_DNA"/>
</dbReference>
<protein>
    <recommendedName>
        <fullName evidence="4">Lipoprotein</fullName>
    </recommendedName>
</protein>
<evidence type="ECO:0000256" key="1">
    <source>
        <dbReference type="SAM" id="Phobius"/>
    </source>
</evidence>
<accession>A0A923EM60</accession>
<comment type="caution">
    <text evidence="2">The sequence shown here is derived from an EMBL/GenBank/DDBJ whole genome shotgun (WGS) entry which is preliminary data.</text>
</comment>
<evidence type="ECO:0008006" key="4">
    <source>
        <dbReference type="Google" id="ProtNLM"/>
    </source>
</evidence>
<feature type="transmembrane region" description="Helical" evidence="1">
    <location>
        <begin position="18"/>
        <end position="35"/>
    </location>
</feature>
<gene>
    <name evidence="2" type="ORF">H7U18_03705</name>
</gene>
<organism evidence="2 3">
    <name type="scientific">Klebsiella pneumoniae</name>
    <dbReference type="NCBI Taxonomy" id="573"/>
    <lineage>
        <taxon>Bacteria</taxon>
        <taxon>Pseudomonadati</taxon>
        <taxon>Pseudomonadota</taxon>
        <taxon>Gammaproteobacteria</taxon>
        <taxon>Enterobacterales</taxon>
        <taxon>Enterobacteriaceae</taxon>
        <taxon>Klebsiella/Raoultella group</taxon>
        <taxon>Klebsiella</taxon>
        <taxon>Klebsiella pneumoniae complex</taxon>
    </lineage>
</organism>
<keyword evidence="1" id="KW-1133">Transmembrane helix</keyword>
<name>A0A923EM60_KLEPN</name>
<dbReference type="Proteomes" id="UP000629923">
    <property type="component" value="Unassembled WGS sequence"/>
</dbReference>
<keyword evidence="1" id="KW-0472">Membrane</keyword>
<evidence type="ECO:0000313" key="3">
    <source>
        <dbReference type="Proteomes" id="UP000629923"/>
    </source>
</evidence>
<sequence length="54" mass="6112">MLGPGNKNSGRSKDEKPIVLPLIIALCTLLSGCIIDDGYHPHRHHHHHHYHDDD</sequence>
<reference evidence="2" key="1">
    <citation type="submission" date="2020-08" db="EMBL/GenBank/DDBJ databases">
        <title>Tigecycline and colistin resistance in Klebsiella pneumoniae.</title>
        <authorList>
            <person name="Ramesh N."/>
            <person name="Shanthini T."/>
            <person name="Prasanth M."/>
            <person name="Senthilkumar N."/>
            <person name="Meesala Krishna M."/>
            <person name="Guruswami G."/>
        </authorList>
    </citation>
    <scope>NUCLEOTIDE SEQUENCE</scope>
    <source>
        <strain evidence="2">SHM 84C</strain>
    </source>
</reference>
<dbReference type="AlphaFoldDB" id="A0A923EM60"/>
<evidence type="ECO:0000313" key="2">
    <source>
        <dbReference type="EMBL" id="MBC2872736.1"/>
    </source>
</evidence>
<keyword evidence="1" id="KW-0812">Transmembrane</keyword>
<dbReference type="PROSITE" id="PS51257">
    <property type="entry name" value="PROKAR_LIPOPROTEIN"/>
    <property type="match status" value="1"/>
</dbReference>